<gene>
    <name evidence="1" type="ORF">HC352_01870</name>
</gene>
<dbReference type="KEGG" id="arca:HC352_01870"/>
<evidence type="ECO:0008006" key="3">
    <source>
        <dbReference type="Google" id="ProtNLM"/>
    </source>
</evidence>
<dbReference type="AlphaFoldDB" id="A0A6H2EKH3"/>
<dbReference type="Proteomes" id="UP000502298">
    <property type="component" value="Chromosome"/>
</dbReference>
<keyword evidence="2" id="KW-1185">Reference proteome</keyword>
<organism evidence="1 2">
    <name type="scientific">Arcanobacterium buesumense</name>
    <dbReference type="NCBI Taxonomy" id="2722751"/>
    <lineage>
        <taxon>Bacteria</taxon>
        <taxon>Bacillati</taxon>
        <taxon>Actinomycetota</taxon>
        <taxon>Actinomycetes</taxon>
        <taxon>Actinomycetales</taxon>
        <taxon>Actinomycetaceae</taxon>
        <taxon>Arcanobacterium</taxon>
    </lineage>
</organism>
<sequence>MIRIDFDDVLAQLSSWIGHTRWYRGVKPSTVTCCASSILLAVHTQAATAVHILDIDGTLYSVPLTYQVHPSNKDGLIGHAIGHDAYGQEVTIDIFDATDHIDGKTDLYEIFQENRNTEITPWLQIEHAGLPLALQTVPARDMSTLGHPLSADKLTSEQSNTSIIYRFGHHDEHQPAGIMCKLFRVISSGHNPDVELQQALDTAGSPSVPRQYGSVVGSWDNTGSYDLVVAQEFLAGSVDAWQVFLHELATNGPVMSPEQRERIIALGTLTRDIHHQLKNVFGTTVIQPNDVVPDWRKRAELAFYYAPELGQYMGQIDLIYDDVARLSWPAGQRIHGDYHLGQVLEVPNRGWVALDFEGEPLRPLEQRRAADLALRDVAGMIRSFDYAGGAYSRDGADHLACQKWVAAATDAFLTGYGNLDESEKLLLKALIIDKALYEVSYEAVSRPDWIDIPIGGVKNALLFQT</sequence>
<dbReference type="InterPro" id="IPR011009">
    <property type="entry name" value="Kinase-like_dom_sf"/>
</dbReference>
<evidence type="ECO:0000313" key="2">
    <source>
        <dbReference type="Proteomes" id="UP000502298"/>
    </source>
</evidence>
<name>A0A6H2EKH3_9ACTO</name>
<accession>A0A6H2EKH3</accession>
<dbReference type="EMBL" id="CP050804">
    <property type="protein sequence ID" value="QJC21389.1"/>
    <property type="molecule type" value="Genomic_DNA"/>
</dbReference>
<proteinExistence type="predicted"/>
<reference evidence="1 2" key="1">
    <citation type="submission" date="2020-03" db="EMBL/GenBank/DDBJ databases">
        <title>Complete genome of Arcanobacterium buesumensis sp. nov. strain 2701.</title>
        <authorList>
            <person name="Borowiak M."/>
            <person name="Alssahen M."/>
            <person name="Laemmler C."/>
            <person name="Malorny B."/>
            <person name="Hassan A."/>
            <person name="Prenger-Berninghoff E."/>
            <person name="Ploetz M."/>
            <person name="Abdulmawjood A."/>
        </authorList>
    </citation>
    <scope>NUCLEOTIDE SEQUENCE [LARGE SCALE GENOMIC DNA]</scope>
    <source>
        <strain evidence="1 2">2701</strain>
    </source>
</reference>
<evidence type="ECO:0000313" key="1">
    <source>
        <dbReference type="EMBL" id="QJC21389.1"/>
    </source>
</evidence>
<protein>
    <recommendedName>
        <fullName evidence="3">Maltokinase</fullName>
    </recommendedName>
</protein>
<dbReference type="RefSeq" id="WP_168917330.1">
    <property type="nucleotide sequence ID" value="NZ_CP050804.1"/>
</dbReference>
<dbReference type="SUPFAM" id="SSF56112">
    <property type="entry name" value="Protein kinase-like (PK-like)"/>
    <property type="match status" value="1"/>
</dbReference>
<dbReference type="Gene3D" id="3.90.1200.10">
    <property type="match status" value="1"/>
</dbReference>